<evidence type="ECO:0000313" key="11">
    <source>
        <dbReference type="Proteomes" id="UP000315636"/>
    </source>
</evidence>
<dbReference type="FunFam" id="3.40.50.150:FF:000035">
    <property type="entry name" value="tRNA (guanine-N(7)-)-methyltransferase"/>
    <property type="match status" value="1"/>
</dbReference>
<evidence type="ECO:0000313" key="10">
    <source>
        <dbReference type="EMBL" id="SMO60455.1"/>
    </source>
</evidence>
<dbReference type="PROSITE" id="PS51625">
    <property type="entry name" value="SAM_MT_TRMB"/>
    <property type="match status" value="1"/>
</dbReference>
<comment type="function">
    <text evidence="2 9">Catalyzes the formation of N(7)-methylguanine at position 46 (m7G46) in tRNA.</text>
</comment>
<name>A0A521CM66_9BACL</name>
<accession>A0A521CM66</accession>
<dbReference type="Proteomes" id="UP000315636">
    <property type="component" value="Unassembled WGS sequence"/>
</dbReference>
<feature type="binding site" evidence="9">
    <location>
        <position position="95"/>
    </location>
    <ligand>
        <name>S-adenosyl-L-methionine</name>
        <dbReference type="ChEBI" id="CHEBI:59789"/>
    </ligand>
</feature>
<dbReference type="EMBL" id="FXTI01000004">
    <property type="protein sequence ID" value="SMO60455.1"/>
    <property type="molecule type" value="Genomic_DNA"/>
</dbReference>
<dbReference type="PANTHER" id="PTHR23417:SF14">
    <property type="entry name" value="PENTACOTRIPEPTIDE-REPEAT REGION OF PRORP DOMAIN-CONTAINING PROTEIN"/>
    <property type="match status" value="1"/>
</dbReference>
<dbReference type="UniPathway" id="UPA00989"/>
<evidence type="ECO:0000256" key="1">
    <source>
        <dbReference type="ARBA" id="ARBA00000142"/>
    </source>
</evidence>
<keyword evidence="3 9" id="KW-0489">Methyltransferase</keyword>
<keyword evidence="11" id="KW-1185">Reference proteome</keyword>
<comment type="similarity">
    <text evidence="8 9">Belongs to the class I-like SAM-binding methyltransferase superfamily. TrmB family.</text>
</comment>
<feature type="binding site" evidence="9">
    <location>
        <position position="121"/>
    </location>
    <ligand>
        <name>substrate</name>
    </ligand>
</feature>
<keyword evidence="5 9" id="KW-0949">S-adenosyl-L-methionine</keyword>
<dbReference type="PANTHER" id="PTHR23417">
    <property type="entry name" value="3-DEOXY-D-MANNO-OCTULOSONIC-ACID TRANSFERASE/TRNA GUANINE-N 7 - -METHYLTRANSFERASE"/>
    <property type="match status" value="1"/>
</dbReference>
<evidence type="ECO:0000256" key="5">
    <source>
        <dbReference type="ARBA" id="ARBA00022691"/>
    </source>
</evidence>
<dbReference type="HAMAP" id="MF_01057">
    <property type="entry name" value="tRNA_methyltr_TrmB"/>
    <property type="match status" value="1"/>
</dbReference>
<dbReference type="CDD" id="cd02440">
    <property type="entry name" value="AdoMet_MTases"/>
    <property type="match status" value="1"/>
</dbReference>
<evidence type="ECO:0000256" key="7">
    <source>
        <dbReference type="ARBA" id="ARBA00060552"/>
    </source>
</evidence>
<dbReference type="InterPro" id="IPR029063">
    <property type="entry name" value="SAM-dependent_MTases_sf"/>
</dbReference>
<evidence type="ECO:0000256" key="9">
    <source>
        <dbReference type="HAMAP-Rule" id="MF_01057"/>
    </source>
</evidence>
<evidence type="ECO:0000256" key="8">
    <source>
        <dbReference type="ARBA" id="ARBA00060767"/>
    </source>
</evidence>
<dbReference type="AlphaFoldDB" id="A0A521CM66"/>
<dbReference type="SUPFAM" id="SSF53335">
    <property type="entry name" value="S-adenosyl-L-methionine-dependent methyltransferases"/>
    <property type="match status" value="1"/>
</dbReference>
<sequence length="216" mass="25403">MRIRRKPYAKKAVCEHPRVVMEPVSYKGRWKKLFQNENPIYLELGTGKGQFISNACISDPHVNWIGVERIEEVLLQALAKADKTECTNLRFLWMDVNHLDEVFDEGEVDKIHLHFSDPWPKKRHAKRRLTHHSFLERYKNVLKADGHILLKTDNELLFDFSVEELEQSGFRILEYTRDLYNSPYIQGNIATEYEEKFVAKGFPIYYLLAQPVKGAH</sequence>
<feature type="binding site" evidence="9">
    <location>
        <position position="117"/>
    </location>
    <ligand>
        <name>S-adenosyl-L-methionine</name>
        <dbReference type="ChEBI" id="CHEBI:59789"/>
    </ligand>
</feature>
<keyword evidence="4 9" id="KW-0808">Transferase</keyword>
<evidence type="ECO:0000256" key="4">
    <source>
        <dbReference type="ARBA" id="ARBA00022679"/>
    </source>
</evidence>
<dbReference type="Gene3D" id="3.40.50.150">
    <property type="entry name" value="Vaccinia Virus protein VP39"/>
    <property type="match status" value="1"/>
</dbReference>
<comment type="catalytic activity">
    <reaction evidence="1 9">
        <text>guanosine(46) in tRNA + S-adenosyl-L-methionine = N(7)-methylguanosine(46) in tRNA + S-adenosyl-L-homocysteine</text>
        <dbReference type="Rhea" id="RHEA:42708"/>
        <dbReference type="Rhea" id="RHEA-COMP:10188"/>
        <dbReference type="Rhea" id="RHEA-COMP:10189"/>
        <dbReference type="ChEBI" id="CHEBI:57856"/>
        <dbReference type="ChEBI" id="CHEBI:59789"/>
        <dbReference type="ChEBI" id="CHEBI:74269"/>
        <dbReference type="ChEBI" id="CHEBI:74480"/>
        <dbReference type="EC" id="2.1.1.33"/>
    </reaction>
</comment>
<evidence type="ECO:0000256" key="3">
    <source>
        <dbReference type="ARBA" id="ARBA00022603"/>
    </source>
</evidence>
<organism evidence="10 11">
    <name type="scientific">Melghirimyces algeriensis</name>
    <dbReference type="NCBI Taxonomy" id="910412"/>
    <lineage>
        <taxon>Bacteria</taxon>
        <taxon>Bacillati</taxon>
        <taxon>Bacillota</taxon>
        <taxon>Bacilli</taxon>
        <taxon>Bacillales</taxon>
        <taxon>Thermoactinomycetaceae</taxon>
        <taxon>Melghirimyces</taxon>
    </lineage>
</organism>
<dbReference type="NCBIfam" id="NF001080">
    <property type="entry name" value="PRK00121.2-2"/>
    <property type="match status" value="1"/>
</dbReference>
<dbReference type="GO" id="GO:0043527">
    <property type="term" value="C:tRNA methyltransferase complex"/>
    <property type="evidence" value="ECO:0007669"/>
    <property type="project" value="TreeGrafter"/>
</dbReference>
<reference evidence="10 11" key="1">
    <citation type="submission" date="2017-05" db="EMBL/GenBank/DDBJ databases">
        <authorList>
            <person name="Varghese N."/>
            <person name="Submissions S."/>
        </authorList>
    </citation>
    <scope>NUCLEOTIDE SEQUENCE [LARGE SCALE GENOMIC DNA]</scope>
    <source>
        <strain evidence="10 11">DSM 45474</strain>
    </source>
</reference>
<dbReference type="Pfam" id="PF02390">
    <property type="entry name" value="Methyltransf_4"/>
    <property type="match status" value="1"/>
</dbReference>
<feature type="binding site" evidence="9">
    <location>
        <position position="153"/>
    </location>
    <ligand>
        <name>substrate</name>
    </ligand>
</feature>
<feature type="binding site" evidence="9">
    <location>
        <position position="68"/>
    </location>
    <ligand>
        <name>S-adenosyl-L-methionine</name>
        <dbReference type="ChEBI" id="CHEBI:59789"/>
    </ligand>
</feature>
<dbReference type="NCBIfam" id="TIGR00091">
    <property type="entry name" value="tRNA (guanosine(46)-N7)-methyltransferase TrmB"/>
    <property type="match status" value="1"/>
</dbReference>
<dbReference type="OrthoDB" id="9802090at2"/>
<feature type="binding site" evidence="9">
    <location>
        <begin position="191"/>
        <end position="194"/>
    </location>
    <ligand>
        <name>substrate</name>
    </ligand>
</feature>
<gene>
    <name evidence="9" type="primary">trmB</name>
    <name evidence="10" type="ORF">SAMN06264849_10473</name>
</gene>
<feature type="binding site" evidence="9">
    <location>
        <position position="43"/>
    </location>
    <ligand>
        <name>S-adenosyl-L-methionine</name>
        <dbReference type="ChEBI" id="CHEBI:59789"/>
    </ligand>
</feature>
<dbReference type="InterPro" id="IPR003358">
    <property type="entry name" value="tRNA_(Gua-N-7)_MeTrfase_Trmb"/>
</dbReference>
<dbReference type="InterPro" id="IPR055361">
    <property type="entry name" value="tRNA_methyltr_TrmB_bact"/>
</dbReference>
<keyword evidence="6 9" id="KW-0819">tRNA processing</keyword>
<dbReference type="GO" id="GO:0008176">
    <property type="term" value="F:tRNA (guanine(46)-N7)-methyltransferase activity"/>
    <property type="evidence" value="ECO:0007669"/>
    <property type="project" value="UniProtKB-UniRule"/>
</dbReference>
<comment type="caution">
    <text evidence="9">Lacks conserved residue(s) required for the propagation of feature annotation.</text>
</comment>
<evidence type="ECO:0000256" key="6">
    <source>
        <dbReference type="ARBA" id="ARBA00022694"/>
    </source>
</evidence>
<dbReference type="RefSeq" id="WP_142505154.1">
    <property type="nucleotide sequence ID" value="NZ_FXTI01000004.1"/>
</dbReference>
<proteinExistence type="inferred from homology"/>
<dbReference type="EC" id="2.1.1.33" evidence="9"/>
<comment type="pathway">
    <text evidence="7 9">tRNA modification; N(7)-methylguanine-tRNA biosynthesis.</text>
</comment>
<evidence type="ECO:0000256" key="2">
    <source>
        <dbReference type="ARBA" id="ARBA00003015"/>
    </source>
</evidence>
<protein>
    <recommendedName>
        <fullName evidence="9">tRNA (guanine-N(7)-)-methyltransferase</fullName>
        <ecNumber evidence="9">2.1.1.33</ecNumber>
    </recommendedName>
    <alternativeName>
        <fullName evidence="9">tRNA (guanine(46)-N(7))-methyltransferase</fullName>
    </alternativeName>
    <alternativeName>
        <fullName evidence="9">tRNA(m7G46)-methyltransferase</fullName>
    </alternativeName>
</protein>